<dbReference type="GO" id="GO:0008270">
    <property type="term" value="F:zinc ion binding"/>
    <property type="evidence" value="ECO:0007669"/>
    <property type="project" value="TreeGrafter"/>
</dbReference>
<reference evidence="8" key="1">
    <citation type="submission" date="2023-04" db="EMBL/GenBank/DDBJ databases">
        <title>Black Yeasts Isolated from many extreme environments.</title>
        <authorList>
            <person name="Coleine C."/>
            <person name="Stajich J.E."/>
            <person name="Selbmann L."/>
        </authorList>
    </citation>
    <scope>NUCLEOTIDE SEQUENCE</scope>
    <source>
        <strain evidence="8">CCFEE 5312</strain>
    </source>
</reference>
<dbReference type="SMART" id="SM01168">
    <property type="entry name" value="DUF1907"/>
    <property type="match status" value="1"/>
</dbReference>
<keyword evidence="4" id="KW-0378">Hydrolase</keyword>
<protein>
    <recommendedName>
        <fullName evidence="7">DUF1907 domain-containing protein</fullName>
    </recommendedName>
</protein>
<feature type="domain" description="DUF1907" evidence="7">
    <location>
        <begin position="19"/>
        <end position="317"/>
    </location>
</feature>
<evidence type="ECO:0000313" key="9">
    <source>
        <dbReference type="Proteomes" id="UP001271007"/>
    </source>
</evidence>
<keyword evidence="6" id="KW-0539">Nucleus</keyword>
<dbReference type="GO" id="GO:0005634">
    <property type="term" value="C:nucleus"/>
    <property type="evidence" value="ECO:0007669"/>
    <property type="project" value="UniProtKB-SubCell"/>
</dbReference>
<evidence type="ECO:0000256" key="1">
    <source>
        <dbReference type="ARBA" id="ARBA00004123"/>
    </source>
</evidence>
<dbReference type="EMBL" id="JAWDJX010000027">
    <property type="protein sequence ID" value="KAK3051302.1"/>
    <property type="molecule type" value="Genomic_DNA"/>
</dbReference>
<evidence type="ECO:0000259" key="7">
    <source>
        <dbReference type="SMART" id="SM01168"/>
    </source>
</evidence>
<dbReference type="AlphaFoldDB" id="A0AAJ0DCF7"/>
<evidence type="ECO:0000256" key="3">
    <source>
        <dbReference type="ARBA" id="ARBA00022723"/>
    </source>
</evidence>
<evidence type="ECO:0000256" key="4">
    <source>
        <dbReference type="ARBA" id="ARBA00022801"/>
    </source>
</evidence>
<keyword evidence="5" id="KW-0862">Zinc</keyword>
<dbReference type="SUPFAM" id="SSF117856">
    <property type="entry name" value="AF0104/ALDC/Ptd012-like"/>
    <property type="match status" value="1"/>
</dbReference>
<proteinExistence type="predicted"/>
<dbReference type="Pfam" id="PF08925">
    <property type="entry name" value="DUF1907"/>
    <property type="match status" value="1"/>
</dbReference>
<keyword evidence="9" id="KW-1185">Reference proteome</keyword>
<name>A0AAJ0DCF7_9PEZI</name>
<dbReference type="PANTHER" id="PTHR13204:SF1">
    <property type="entry name" value="ESTER HYDROLASE C11ORF54"/>
    <property type="match status" value="1"/>
</dbReference>
<organism evidence="8 9">
    <name type="scientific">Extremus antarcticus</name>
    <dbReference type="NCBI Taxonomy" id="702011"/>
    <lineage>
        <taxon>Eukaryota</taxon>
        <taxon>Fungi</taxon>
        <taxon>Dikarya</taxon>
        <taxon>Ascomycota</taxon>
        <taxon>Pezizomycotina</taxon>
        <taxon>Dothideomycetes</taxon>
        <taxon>Dothideomycetidae</taxon>
        <taxon>Mycosphaerellales</taxon>
        <taxon>Extremaceae</taxon>
        <taxon>Extremus</taxon>
    </lineage>
</organism>
<evidence type="ECO:0000256" key="5">
    <source>
        <dbReference type="ARBA" id="ARBA00022833"/>
    </source>
</evidence>
<sequence>MDIKKYPLSPPSLDELVSVIRPALEANYNISSVSVSTCPDLREAPFHLAAAGLSGNELIMDIGGQPNLFPEPRLEKQFDMASCAKAAGMSAEHGMCIGAGAGPWQTLDINSELAPNFGWKDDYHAGVSNKSYYTKIDRDSGKVACERSPKTDCALMMNLYGSAGERGEVLKITARGRKGSEKSFTDCIRHAITKQYGRDQTISLGGVFVIKSGKTNYHVMPDFPQKPPGQEYTFKDAKQLNDWLTYHNFDSSQDSPIVCLTVFHSADPDKKMGLRMEHTHCFTTDGSNRGGHYHYDLEGEDVEYEAYLNTAKTIYRIDRPEVTLERDLHD</sequence>
<dbReference type="Proteomes" id="UP001271007">
    <property type="component" value="Unassembled WGS sequence"/>
</dbReference>
<evidence type="ECO:0000256" key="2">
    <source>
        <dbReference type="ARBA" id="ARBA00011245"/>
    </source>
</evidence>
<dbReference type="InterPro" id="IPR015021">
    <property type="entry name" value="C11orf54_DUF1907"/>
</dbReference>
<dbReference type="GO" id="GO:0016788">
    <property type="term" value="F:hydrolase activity, acting on ester bonds"/>
    <property type="evidence" value="ECO:0007669"/>
    <property type="project" value="TreeGrafter"/>
</dbReference>
<dbReference type="CDD" id="cd17298">
    <property type="entry name" value="DUF1907"/>
    <property type="match status" value="1"/>
</dbReference>
<evidence type="ECO:0000313" key="8">
    <source>
        <dbReference type="EMBL" id="KAK3051302.1"/>
    </source>
</evidence>
<comment type="subunit">
    <text evidence="2">Monomer.</text>
</comment>
<keyword evidence="3" id="KW-0479">Metal-binding</keyword>
<gene>
    <name evidence="8" type="ORF">LTR09_007698</name>
</gene>
<comment type="subcellular location">
    <subcellularLocation>
        <location evidence="1">Nucleus</location>
    </subcellularLocation>
</comment>
<comment type="caution">
    <text evidence="8">The sequence shown here is derived from an EMBL/GenBank/DDBJ whole genome shotgun (WGS) entry which is preliminary data.</text>
</comment>
<dbReference type="PANTHER" id="PTHR13204">
    <property type="entry name" value="PTD012 PROTEIN"/>
    <property type="match status" value="1"/>
</dbReference>
<evidence type="ECO:0000256" key="6">
    <source>
        <dbReference type="ARBA" id="ARBA00023242"/>
    </source>
</evidence>
<accession>A0AAJ0DCF7</accession>